<name>A0A0N0BEV4_9HYME</name>
<evidence type="ECO:0000313" key="3">
    <source>
        <dbReference type="Proteomes" id="UP000053105"/>
    </source>
</evidence>
<feature type="compositionally biased region" description="Basic residues" evidence="1">
    <location>
        <begin position="67"/>
        <end position="83"/>
    </location>
</feature>
<reference evidence="2 3" key="1">
    <citation type="submission" date="2015-07" db="EMBL/GenBank/DDBJ databases">
        <title>The genome of Melipona quadrifasciata.</title>
        <authorList>
            <person name="Pan H."/>
            <person name="Kapheim K."/>
        </authorList>
    </citation>
    <scope>NUCLEOTIDE SEQUENCE [LARGE SCALE GENOMIC DNA]</scope>
    <source>
        <strain evidence="2">0111107301</strain>
        <tissue evidence="2">Whole body</tissue>
    </source>
</reference>
<dbReference type="Proteomes" id="UP000053105">
    <property type="component" value="Unassembled WGS sequence"/>
</dbReference>
<protein>
    <submittedName>
        <fullName evidence="2">Uncharacterized protein</fullName>
    </submittedName>
</protein>
<proteinExistence type="predicted"/>
<gene>
    <name evidence="2" type="ORF">WN51_01034</name>
</gene>
<accession>A0A0N0BEV4</accession>
<sequence length="103" mass="11676">MLGIRVARVRSWLRAFSLGSCSSSRSSSFICLRRGAEGRGTEESPPRNIESRLGRASESSSSSGRQGGKKRKEKKRKEKKRKTSHDGECRCCNRYWSSSWFDV</sequence>
<keyword evidence="3" id="KW-1185">Reference proteome</keyword>
<organism evidence="2 3">
    <name type="scientific">Melipona quadrifasciata</name>
    <dbReference type="NCBI Taxonomy" id="166423"/>
    <lineage>
        <taxon>Eukaryota</taxon>
        <taxon>Metazoa</taxon>
        <taxon>Ecdysozoa</taxon>
        <taxon>Arthropoda</taxon>
        <taxon>Hexapoda</taxon>
        <taxon>Insecta</taxon>
        <taxon>Pterygota</taxon>
        <taxon>Neoptera</taxon>
        <taxon>Endopterygota</taxon>
        <taxon>Hymenoptera</taxon>
        <taxon>Apocrita</taxon>
        <taxon>Aculeata</taxon>
        <taxon>Apoidea</taxon>
        <taxon>Anthophila</taxon>
        <taxon>Apidae</taxon>
        <taxon>Melipona</taxon>
    </lineage>
</organism>
<evidence type="ECO:0000256" key="1">
    <source>
        <dbReference type="SAM" id="MobiDB-lite"/>
    </source>
</evidence>
<feature type="region of interest" description="Disordered" evidence="1">
    <location>
        <begin position="35"/>
        <end position="90"/>
    </location>
</feature>
<feature type="compositionally biased region" description="Basic and acidic residues" evidence="1">
    <location>
        <begin position="35"/>
        <end position="55"/>
    </location>
</feature>
<dbReference type="AlphaFoldDB" id="A0A0N0BEV4"/>
<evidence type="ECO:0000313" key="2">
    <source>
        <dbReference type="EMBL" id="KOX72172.1"/>
    </source>
</evidence>
<dbReference type="EMBL" id="KQ435824">
    <property type="protein sequence ID" value="KOX72172.1"/>
    <property type="molecule type" value="Genomic_DNA"/>
</dbReference>